<feature type="transmembrane region" description="Helical" evidence="2">
    <location>
        <begin position="80"/>
        <end position="103"/>
    </location>
</feature>
<feature type="transmembrane region" description="Helical" evidence="2">
    <location>
        <begin position="7"/>
        <end position="30"/>
    </location>
</feature>
<dbReference type="OrthoDB" id="9780734at2"/>
<dbReference type="Pfam" id="PF01850">
    <property type="entry name" value="PIN"/>
    <property type="match status" value="1"/>
</dbReference>
<dbReference type="Gene3D" id="3.40.50.1010">
    <property type="entry name" value="5'-nuclease"/>
    <property type="match status" value="1"/>
</dbReference>
<dbReference type="EMBL" id="VBSX01000012">
    <property type="protein sequence ID" value="TLQ19554.1"/>
    <property type="molecule type" value="Genomic_DNA"/>
</dbReference>
<feature type="compositionally biased region" description="Basic residues" evidence="1">
    <location>
        <begin position="389"/>
        <end position="399"/>
    </location>
</feature>
<organism evidence="4 5">
    <name type="scientific">Lentilactobacillus parafarraginis</name>
    <dbReference type="NCBI Taxonomy" id="390842"/>
    <lineage>
        <taxon>Bacteria</taxon>
        <taxon>Bacillati</taxon>
        <taxon>Bacillota</taxon>
        <taxon>Bacilli</taxon>
        <taxon>Lactobacillales</taxon>
        <taxon>Lactobacillaceae</taxon>
        <taxon>Lentilactobacillus</taxon>
    </lineage>
</organism>
<keyword evidence="2" id="KW-0472">Membrane</keyword>
<dbReference type="RefSeq" id="WP_054732636.1">
    <property type="nucleotide sequence ID" value="NZ_VBSX01000012.1"/>
</dbReference>
<gene>
    <name evidence="4" type="ORF">FEZ41_06615</name>
</gene>
<proteinExistence type="predicted"/>
<evidence type="ECO:0000259" key="3">
    <source>
        <dbReference type="SMART" id="SM00670"/>
    </source>
</evidence>
<dbReference type="Proteomes" id="UP000305100">
    <property type="component" value="Unassembled WGS sequence"/>
</dbReference>
<feature type="transmembrane region" description="Helical" evidence="2">
    <location>
        <begin position="109"/>
        <end position="128"/>
    </location>
</feature>
<dbReference type="SMART" id="SM00670">
    <property type="entry name" value="PINc"/>
    <property type="match status" value="1"/>
</dbReference>
<sequence length="399" mass="45366">MKRKRIVQLVFTLAGAAIGASYFRLIWLILQVSYGTLVNNVITNAIVGAIIFYLISLLTGNYVLKLFDRFESRLTNQRPISLLFGILGLIIGLVLAVLISIVFFRSNTFFMNTMIPIILMLILGYFGFRLGNTQSDRWRKAFQFRRRSEATKEPGEKIIDKPVDDNYHHYKILDTNILIDGRIYDVIKTGFVEGTLLVPKFVLYELQYIADSSDSVKRVRGRRGLDILNKLQNEDLIPIEIYNKDYEDIDEVDTKLIQLAKDVDGVIVTNDYNLNKVIQFQNVKVLNINALATSLRQKILPGQKLNVMVVKNGTERQQGVAYLDDGTMVVVEDGRYFFNQHIDVVVTSAIQTDAGKMIFARPEHSTKNITDKNDNNGNSNNSNSNGKQKNNKRKNSGNR</sequence>
<dbReference type="AlphaFoldDB" id="A0A5R9CWT7"/>
<feature type="compositionally biased region" description="Basic and acidic residues" evidence="1">
    <location>
        <begin position="361"/>
        <end position="374"/>
    </location>
</feature>
<evidence type="ECO:0000256" key="2">
    <source>
        <dbReference type="SAM" id="Phobius"/>
    </source>
</evidence>
<dbReference type="InterPro" id="IPR052041">
    <property type="entry name" value="Nucleic_acid_metab_PIN/TRAM"/>
</dbReference>
<protein>
    <submittedName>
        <fullName evidence="4">PIN/TRAM domain-containing protein</fullName>
    </submittedName>
</protein>
<dbReference type="CDD" id="cd09877">
    <property type="entry name" value="PIN_YacL-like"/>
    <property type="match status" value="1"/>
</dbReference>
<keyword evidence="2" id="KW-1133">Transmembrane helix</keyword>
<accession>A0A5R9CWT7</accession>
<feature type="region of interest" description="Disordered" evidence="1">
    <location>
        <begin position="361"/>
        <end position="399"/>
    </location>
</feature>
<dbReference type="PANTHER" id="PTHR11603:SF147">
    <property type="entry name" value="MEMBRANE PROTEIN"/>
    <property type="match status" value="1"/>
</dbReference>
<feature type="compositionally biased region" description="Low complexity" evidence="1">
    <location>
        <begin position="375"/>
        <end position="388"/>
    </location>
</feature>
<feature type="domain" description="PIN" evidence="3">
    <location>
        <begin position="169"/>
        <end position="276"/>
    </location>
</feature>
<evidence type="ECO:0000256" key="1">
    <source>
        <dbReference type="SAM" id="MobiDB-lite"/>
    </source>
</evidence>
<feature type="transmembrane region" description="Helical" evidence="2">
    <location>
        <begin position="42"/>
        <end position="64"/>
    </location>
</feature>
<dbReference type="SUPFAM" id="SSF88723">
    <property type="entry name" value="PIN domain-like"/>
    <property type="match status" value="1"/>
</dbReference>
<comment type="caution">
    <text evidence="4">The sequence shown here is derived from an EMBL/GenBank/DDBJ whole genome shotgun (WGS) entry which is preliminary data.</text>
</comment>
<name>A0A5R9CWT7_9LACO</name>
<dbReference type="PANTHER" id="PTHR11603">
    <property type="entry name" value="AAA FAMILY ATPASE"/>
    <property type="match status" value="1"/>
</dbReference>
<dbReference type="InterPro" id="IPR029060">
    <property type="entry name" value="PIN-like_dom_sf"/>
</dbReference>
<reference evidence="4 5" key="1">
    <citation type="submission" date="2019-05" db="EMBL/GenBank/DDBJ databases">
        <title>The metagenome of a microbial culture collection derived from dairy environment covers the genomic content of the human microbiome.</title>
        <authorList>
            <person name="Roder T."/>
            <person name="Wuthrich D."/>
            <person name="Sattari Z."/>
            <person name="Von Ah U."/>
            <person name="Bar C."/>
            <person name="Ronchi F."/>
            <person name="Macpherson A.J."/>
            <person name="Ganal-Vonarburg S.C."/>
            <person name="Bruggmann R."/>
            <person name="Vergeres G."/>
        </authorList>
    </citation>
    <scope>NUCLEOTIDE SEQUENCE [LARGE SCALE GENOMIC DNA]</scope>
    <source>
        <strain evidence="4 5">FAM 1079</strain>
    </source>
</reference>
<evidence type="ECO:0000313" key="5">
    <source>
        <dbReference type="Proteomes" id="UP000305100"/>
    </source>
</evidence>
<evidence type="ECO:0000313" key="4">
    <source>
        <dbReference type="EMBL" id="TLQ19554.1"/>
    </source>
</evidence>
<dbReference type="InterPro" id="IPR002716">
    <property type="entry name" value="PIN_dom"/>
</dbReference>
<keyword evidence="2" id="KW-0812">Transmembrane</keyword>